<evidence type="ECO:0000256" key="1">
    <source>
        <dbReference type="SAM" id="Phobius"/>
    </source>
</evidence>
<keyword evidence="1" id="KW-1133">Transmembrane helix</keyword>
<accession>A0ABQ5XI81</accession>
<dbReference type="CDD" id="cd05709">
    <property type="entry name" value="S2P-M50"/>
    <property type="match status" value="1"/>
</dbReference>
<gene>
    <name evidence="2" type="ORF">GCM10007898_38000</name>
</gene>
<sequence>MNKRRILFFLPLMLAALWIPKIVATFWMGRFGISDVLDFGIYDPFFWQSWLAEALVLLLVNLWFLKGIRRHQLPNVFTLIVGTVALYVGLARIANARLFDGFALDALALVGAGLLADGLMSFIRVLLGASQAPRSGDSWWQFLVYFIQSGLGALGGFGAMVVLNGAFGHTGAGVLFAGMTLFLLLALSIAIHEGGHFAGALFTGMKVLHVRVLALELHPRRGWWLLRWAPERGRAYQGMVFAVSDPSRALREQMLIMVAMGPLANLLAGSLSSVLAWMDLSPTITSVAMASAIVNGVMMIVNLLPRTGRLTSDGAKLLQWWKHTDDKLPQLAYYRLLSHSVFGRTADALPEEDIRYLESQPMPVPLVASWYRLKAAQNRGEWKRALELGESFEQSVAAWGKPRPALNTFFSHMRTETAFSRAMLTSDASALDKSLLTRDARRLAPHLWPRCLALKACRAGSSDEARRLLSISMREAKRSVDLALARSEAMLAGYILQEPESAGPGA</sequence>
<comment type="caution">
    <text evidence="2">The sequence shown here is derived from an EMBL/GenBank/DDBJ whole genome shotgun (WGS) entry which is preliminary data.</text>
</comment>
<reference evidence="3" key="1">
    <citation type="journal article" date="2019" name="Int. J. Syst. Evol. Microbiol.">
        <title>The Global Catalogue of Microorganisms (GCM) 10K type strain sequencing project: providing services to taxonomists for standard genome sequencing and annotation.</title>
        <authorList>
            <consortium name="The Broad Institute Genomics Platform"/>
            <consortium name="The Broad Institute Genome Sequencing Center for Infectious Disease"/>
            <person name="Wu L."/>
            <person name="Ma J."/>
        </authorList>
    </citation>
    <scope>NUCLEOTIDE SEQUENCE [LARGE SCALE GENOMIC DNA]</scope>
    <source>
        <strain evidence="3">NBRC 111981</strain>
    </source>
</reference>
<feature type="transmembrane region" description="Helical" evidence="1">
    <location>
        <begin position="139"/>
        <end position="163"/>
    </location>
</feature>
<name>A0ABQ5XI81_9GAMM</name>
<dbReference type="RefSeq" id="WP_284333650.1">
    <property type="nucleotide sequence ID" value="NZ_BSOA01000048.1"/>
</dbReference>
<feature type="transmembrane region" description="Helical" evidence="1">
    <location>
        <begin position="284"/>
        <end position="304"/>
    </location>
</feature>
<protein>
    <recommendedName>
        <fullName evidence="4">Peptidase family M50</fullName>
    </recommendedName>
</protein>
<proteinExistence type="predicted"/>
<evidence type="ECO:0000313" key="3">
    <source>
        <dbReference type="Proteomes" id="UP001156627"/>
    </source>
</evidence>
<feature type="transmembrane region" description="Helical" evidence="1">
    <location>
        <begin position="254"/>
        <end position="278"/>
    </location>
</feature>
<feature type="transmembrane region" description="Helical" evidence="1">
    <location>
        <begin position="45"/>
        <end position="64"/>
    </location>
</feature>
<keyword evidence="1" id="KW-0812">Transmembrane</keyword>
<dbReference type="Proteomes" id="UP001156627">
    <property type="component" value="Unassembled WGS sequence"/>
</dbReference>
<dbReference type="EMBL" id="BSOA01000048">
    <property type="protein sequence ID" value="GLQ90225.1"/>
    <property type="molecule type" value="Genomic_DNA"/>
</dbReference>
<feature type="transmembrane region" description="Helical" evidence="1">
    <location>
        <begin position="76"/>
        <end position="94"/>
    </location>
</feature>
<evidence type="ECO:0000313" key="2">
    <source>
        <dbReference type="EMBL" id="GLQ90225.1"/>
    </source>
</evidence>
<organism evidence="2 3">
    <name type="scientific">Dyella flagellata</name>
    <dbReference type="NCBI Taxonomy" id="1867833"/>
    <lineage>
        <taxon>Bacteria</taxon>
        <taxon>Pseudomonadati</taxon>
        <taxon>Pseudomonadota</taxon>
        <taxon>Gammaproteobacteria</taxon>
        <taxon>Lysobacterales</taxon>
        <taxon>Rhodanobacteraceae</taxon>
        <taxon>Dyella</taxon>
    </lineage>
</organism>
<keyword evidence="1" id="KW-0472">Membrane</keyword>
<keyword evidence="3" id="KW-1185">Reference proteome</keyword>
<evidence type="ECO:0008006" key="4">
    <source>
        <dbReference type="Google" id="ProtNLM"/>
    </source>
</evidence>
<feature type="transmembrane region" description="Helical" evidence="1">
    <location>
        <begin position="106"/>
        <end position="127"/>
    </location>
</feature>
<feature type="transmembrane region" description="Helical" evidence="1">
    <location>
        <begin position="169"/>
        <end position="191"/>
    </location>
</feature>